<dbReference type="InterPro" id="IPR045275">
    <property type="entry name" value="MscS_archaea/bacteria_type"/>
</dbReference>
<proteinExistence type="inferred from homology"/>
<dbReference type="Pfam" id="PF00924">
    <property type="entry name" value="MS_channel_2nd"/>
    <property type="match status" value="1"/>
</dbReference>
<evidence type="ECO:0000256" key="4">
    <source>
        <dbReference type="ARBA" id="ARBA00022989"/>
    </source>
</evidence>
<feature type="domain" description="BON" evidence="9">
    <location>
        <begin position="35"/>
        <end position="101"/>
    </location>
</feature>
<keyword evidence="6" id="KW-0406">Ion transport</keyword>
<feature type="signal peptide" evidence="8">
    <location>
        <begin position="1"/>
        <end position="18"/>
    </location>
</feature>
<comment type="similarity">
    <text evidence="6">Belongs to the MscS (TC 1.A.23) family.</text>
</comment>
<comment type="caution">
    <text evidence="6">Lacks conserved residue(s) required for the propagation of feature annotation.</text>
</comment>
<keyword evidence="11" id="KW-1185">Reference proteome</keyword>
<dbReference type="Gene3D" id="2.30.30.60">
    <property type="match status" value="1"/>
</dbReference>
<dbReference type="InterPro" id="IPR007055">
    <property type="entry name" value="BON_dom"/>
</dbReference>
<keyword evidence="6" id="KW-0407">Ion channel</keyword>
<dbReference type="InterPro" id="IPR011066">
    <property type="entry name" value="MscS_channel_C_sf"/>
</dbReference>
<dbReference type="InterPro" id="IPR010920">
    <property type="entry name" value="LSM_dom_sf"/>
</dbReference>
<feature type="region of interest" description="Disordered" evidence="7">
    <location>
        <begin position="432"/>
        <end position="451"/>
    </location>
</feature>
<keyword evidence="4 6" id="KW-1133">Transmembrane helix</keyword>
<keyword evidence="2" id="KW-1003">Cell membrane</keyword>
<evidence type="ECO:0000256" key="6">
    <source>
        <dbReference type="RuleBase" id="RU369025"/>
    </source>
</evidence>
<dbReference type="RefSeq" id="WP_311690161.1">
    <property type="nucleotide sequence ID" value="NZ_JAVRHL010000002.1"/>
</dbReference>
<evidence type="ECO:0000313" key="11">
    <source>
        <dbReference type="Proteomes" id="UP001265259"/>
    </source>
</evidence>
<feature type="chain" id="PRO_5046785886" description="Small-conductance mechanosensitive channel" evidence="8">
    <location>
        <begin position="19"/>
        <end position="451"/>
    </location>
</feature>
<evidence type="ECO:0000256" key="2">
    <source>
        <dbReference type="ARBA" id="ARBA00022475"/>
    </source>
</evidence>
<gene>
    <name evidence="10" type="ORF">RM543_06920</name>
</gene>
<comment type="subunit">
    <text evidence="6">Homoheptamer.</text>
</comment>
<comment type="caution">
    <text evidence="10">The sequence shown here is derived from an EMBL/GenBank/DDBJ whole genome shotgun (WGS) entry which is preliminary data.</text>
</comment>
<dbReference type="Pfam" id="PF04972">
    <property type="entry name" value="BON"/>
    <property type="match status" value="1"/>
</dbReference>
<dbReference type="PANTHER" id="PTHR30221:SF1">
    <property type="entry name" value="SMALL-CONDUCTANCE MECHANOSENSITIVE CHANNEL"/>
    <property type="match status" value="1"/>
</dbReference>
<feature type="transmembrane region" description="Helical" evidence="6">
    <location>
        <begin position="121"/>
        <end position="146"/>
    </location>
</feature>
<evidence type="ECO:0000256" key="1">
    <source>
        <dbReference type="ARBA" id="ARBA00004651"/>
    </source>
</evidence>
<feature type="transmembrane region" description="Helical" evidence="6">
    <location>
        <begin position="191"/>
        <end position="209"/>
    </location>
</feature>
<evidence type="ECO:0000259" key="9">
    <source>
        <dbReference type="PROSITE" id="PS50914"/>
    </source>
</evidence>
<keyword evidence="8" id="KW-0732">Signal</keyword>
<feature type="region of interest" description="Disordered" evidence="7">
    <location>
        <begin position="386"/>
        <end position="414"/>
    </location>
</feature>
<dbReference type="Gene3D" id="1.10.287.1260">
    <property type="match status" value="1"/>
</dbReference>
<dbReference type="InterPro" id="IPR023408">
    <property type="entry name" value="MscS_beta-dom_sf"/>
</dbReference>
<reference evidence="10 11" key="1">
    <citation type="submission" date="2023-09" db="EMBL/GenBank/DDBJ databases">
        <authorList>
            <person name="Rey-Velasco X."/>
        </authorList>
    </citation>
    <scope>NUCLEOTIDE SEQUENCE [LARGE SCALE GENOMIC DNA]</scope>
    <source>
        <strain evidence="10 11">F158</strain>
    </source>
</reference>
<dbReference type="SUPFAM" id="SSF50182">
    <property type="entry name" value="Sm-like ribonucleoproteins"/>
    <property type="match status" value="1"/>
</dbReference>
<organism evidence="10 11">
    <name type="scientific">Tropicimonas omnivorans</name>
    <dbReference type="NCBI Taxonomy" id="3075590"/>
    <lineage>
        <taxon>Bacteria</taxon>
        <taxon>Pseudomonadati</taxon>
        <taxon>Pseudomonadota</taxon>
        <taxon>Alphaproteobacteria</taxon>
        <taxon>Rhodobacterales</taxon>
        <taxon>Roseobacteraceae</taxon>
        <taxon>Tropicimonas</taxon>
    </lineage>
</organism>
<evidence type="ECO:0000256" key="3">
    <source>
        <dbReference type="ARBA" id="ARBA00022692"/>
    </source>
</evidence>
<dbReference type="PANTHER" id="PTHR30221">
    <property type="entry name" value="SMALL-CONDUCTANCE MECHANOSENSITIVE CHANNEL"/>
    <property type="match status" value="1"/>
</dbReference>
<dbReference type="InterPro" id="IPR006685">
    <property type="entry name" value="MscS_channel_2nd"/>
</dbReference>
<evidence type="ECO:0000256" key="5">
    <source>
        <dbReference type="ARBA" id="ARBA00023136"/>
    </source>
</evidence>
<dbReference type="Gene3D" id="3.30.70.100">
    <property type="match status" value="1"/>
</dbReference>
<comment type="subcellular location">
    <subcellularLocation>
        <location evidence="6">Cell inner membrane</location>
        <topology evidence="6">Multi-pass membrane protein</topology>
    </subcellularLocation>
    <subcellularLocation>
        <location evidence="1">Cell membrane</location>
        <topology evidence="1">Multi-pass membrane protein</topology>
    </subcellularLocation>
</comment>
<protein>
    <recommendedName>
        <fullName evidence="6">Small-conductance mechanosensitive channel</fullName>
    </recommendedName>
</protein>
<keyword evidence="6" id="KW-0813">Transport</keyword>
<keyword evidence="5 6" id="KW-0472">Membrane</keyword>
<comment type="function">
    <text evidence="6">Mechanosensitive channel that participates in the regulation of osmotic pressure changes within the cell, opening in response to stretch forces in the membrane lipid bilayer, without the need for other proteins. Contributes to normal resistance to hypoosmotic shock. Forms an ion channel of 1.0 nanosiemens conductance with a slight preference for anions.</text>
</comment>
<dbReference type="SUPFAM" id="SSF82689">
    <property type="entry name" value="Mechanosensitive channel protein MscS (YggB), C-terminal domain"/>
    <property type="match status" value="1"/>
</dbReference>
<sequence>MRILFLLLALLLPLPLAAQTTTPGNTITVGSGSASDAAIATRIRGILGQLDGFDEVRIDVSNGIVTFSGTVLDATRSARVEEIANRVEGVVAIQNDLVASTDLGERLNPALERFQDRIEQLIAFGPLLLVALCIAAAIVALGLFLGTRRQPWDRIAPNAFIAEIYRMILRLVFCIVALVTALDILNATALLGTILGAAGIVGLAFGFAVKDTVENFIASIMLSIRQPFRPNDLIEIDGDLGKVIRLTSRATILLSLDGNQIRLPNSTVFKSRIVNYTRNKERRFSFEVGVAGDADLAAMRTLAEETVGALPFTLKQPAPLAWIERIGDGAIFLIVTGWIDQEVTSYARARGEALRHVKAAIEAAGVEVPDTTYRVQLLGNALQVSETHEDAPAPAPMPAQSTAPRRPDTMLDPDTVLNPVAVEDAALERIVEAERADTGRDDLLSHDAKEE</sequence>
<name>A0ABU3DFS3_9RHOB</name>
<feature type="transmembrane region" description="Helical" evidence="6">
    <location>
        <begin position="167"/>
        <end position="185"/>
    </location>
</feature>
<dbReference type="EMBL" id="JAVRHL010000002">
    <property type="protein sequence ID" value="MDT0682408.1"/>
    <property type="molecule type" value="Genomic_DNA"/>
</dbReference>
<keyword evidence="3 6" id="KW-0812">Transmembrane</keyword>
<dbReference type="PROSITE" id="PS50914">
    <property type="entry name" value="BON"/>
    <property type="match status" value="1"/>
</dbReference>
<evidence type="ECO:0000313" key="10">
    <source>
        <dbReference type="EMBL" id="MDT0682408.1"/>
    </source>
</evidence>
<dbReference type="Gene3D" id="3.30.1340.30">
    <property type="match status" value="1"/>
</dbReference>
<accession>A0ABU3DFS3</accession>
<dbReference type="Proteomes" id="UP001265259">
    <property type="component" value="Unassembled WGS sequence"/>
</dbReference>
<keyword evidence="6" id="KW-0997">Cell inner membrane</keyword>
<evidence type="ECO:0000256" key="7">
    <source>
        <dbReference type="SAM" id="MobiDB-lite"/>
    </source>
</evidence>
<evidence type="ECO:0000256" key="8">
    <source>
        <dbReference type="SAM" id="SignalP"/>
    </source>
</evidence>